<evidence type="ECO:0000259" key="2">
    <source>
        <dbReference type="Pfam" id="PF03108"/>
    </source>
</evidence>
<reference evidence="3" key="1">
    <citation type="journal article" date="2023" name="Plant J.">
        <title>The genome of the king protea, Protea cynaroides.</title>
        <authorList>
            <person name="Chang J."/>
            <person name="Duong T.A."/>
            <person name="Schoeman C."/>
            <person name="Ma X."/>
            <person name="Roodt D."/>
            <person name="Barker N."/>
            <person name="Li Z."/>
            <person name="Van de Peer Y."/>
            <person name="Mizrachi E."/>
        </authorList>
    </citation>
    <scope>NUCLEOTIDE SEQUENCE</scope>
    <source>
        <tissue evidence="3">Young leaves</tissue>
    </source>
</reference>
<evidence type="ECO:0000313" key="4">
    <source>
        <dbReference type="Proteomes" id="UP001141806"/>
    </source>
</evidence>
<comment type="caution">
    <text evidence="3">The sequence shown here is derived from an EMBL/GenBank/DDBJ whole genome shotgun (WGS) entry which is preliminary data.</text>
</comment>
<feature type="region of interest" description="Disordered" evidence="1">
    <location>
        <begin position="14"/>
        <end position="48"/>
    </location>
</feature>
<gene>
    <name evidence="3" type="ORF">NE237_030788</name>
</gene>
<keyword evidence="4" id="KW-1185">Reference proteome</keyword>
<feature type="compositionally biased region" description="Acidic residues" evidence="1">
    <location>
        <begin position="14"/>
        <end position="30"/>
    </location>
</feature>
<feature type="domain" description="Transposase MuDR plant" evidence="2">
    <location>
        <begin position="74"/>
        <end position="121"/>
    </location>
</feature>
<name>A0A9Q0JW46_9MAGN</name>
<dbReference type="AlphaFoldDB" id="A0A9Q0JW46"/>
<dbReference type="Proteomes" id="UP001141806">
    <property type="component" value="Unassembled WGS sequence"/>
</dbReference>
<organism evidence="3 4">
    <name type="scientific">Protea cynaroides</name>
    <dbReference type="NCBI Taxonomy" id="273540"/>
    <lineage>
        <taxon>Eukaryota</taxon>
        <taxon>Viridiplantae</taxon>
        <taxon>Streptophyta</taxon>
        <taxon>Embryophyta</taxon>
        <taxon>Tracheophyta</taxon>
        <taxon>Spermatophyta</taxon>
        <taxon>Magnoliopsida</taxon>
        <taxon>Proteales</taxon>
        <taxon>Proteaceae</taxon>
        <taxon>Protea</taxon>
    </lineage>
</organism>
<proteinExistence type="predicted"/>
<dbReference type="EMBL" id="JAMYWD010000012">
    <property type="protein sequence ID" value="KAJ4953956.1"/>
    <property type="molecule type" value="Genomic_DNA"/>
</dbReference>
<dbReference type="Pfam" id="PF03108">
    <property type="entry name" value="DBD_Tnp_Mut"/>
    <property type="match status" value="1"/>
</dbReference>
<sequence length="121" mass="13733">MWKLVLANDDAEWTDSGELVSEDTSSEEDSKEANFEQGKAAGNDEEEIDWSSDEFEGLEFDDGGEVERKEGWMLRKGNVYRNIHLFRAALANYVVHQGIDIFKMKNERKRVTVICAAIGCP</sequence>
<dbReference type="OrthoDB" id="1427903at2759"/>
<evidence type="ECO:0000256" key="1">
    <source>
        <dbReference type="SAM" id="MobiDB-lite"/>
    </source>
</evidence>
<accession>A0A9Q0JW46</accession>
<evidence type="ECO:0000313" key="3">
    <source>
        <dbReference type="EMBL" id="KAJ4953956.1"/>
    </source>
</evidence>
<dbReference type="InterPro" id="IPR004332">
    <property type="entry name" value="Transposase_MuDR"/>
</dbReference>
<protein>
    <recommendedName>
        <fullName evidence="2">Transposase MuDR plant domain-containing protein</fullName>
    </recommendedName>
</protein>